<keyword evidence="3" id="KW-1185">Reference proteome</keyword>
<evidence type="ECO:0000313" key="2">
    <source>
        <dbReference type="EMBL" id="MFF3669935.1"/>
    </source>
</evidence>
<feature type="signal peptide" evidence="1">
    <location>
        <begin position="1"/>
        <end position="25"/>
    </location>
</feature>
<dbReference type="Proteomes" id="UP001602013">
    <property type="component" value="Unassembled WGS sequence"/>
</dbReference>
<comment type="caution">
    <text evidence="2">The sequence shown here is derived from an EMBL/GenBank/DDBJ whole genome shotgun (WGS) entry which is preliminary data.</text>
</comment>
<gene>
    <name evidence="2" type="ORF">ACFYXI_30545</name>
</gene>
<keyword evidence="1" id="KW-0732">Signal</keyword>
<reference evidence="2 3" key="1">
    <citation type="submission" date="2024-10" db="EMBL/GenBank/DDBJ databases">
        <title>The Natural Products Discovery Center: Release of the First 8490 Sequenced Strains for Exploring Actinobacteria Biosynthetic Diversity.</title>
        <authorList>
            <person name="Kalkreuter E."/>
            <person name="Kautsar S.A."/>
            <person name="Yang D."/>
            <person name="Bader C.D."/>
            <person name="Teijaro C.N."/>
            <person name="Fluegel L."/>
            <person name="Davis C.M."/>
            <person name="Simpson J.R."/>
            <person name="Lauterbach L."/>
            <person name="Steele A.D."/>
            <person name="Gui C."/>
            <person name="Meng S."/>
            <person name="Li G."/>
            <person name="Viehrig K."/>
            <person name="Ye F."/>
            <person name="Su P."/>
            <person name="Kiefer A.F."/>
            <person name="Nichols A."/>
            <person name="Cepeda A.J."/>
            <person name="Yan W."/>
            <person name="Fan B."/>
            <person name="Jiang Y."/>
            <person name="Adhikari A."/>
            <person name="Zheng C.-J."/>
            <person name="Schuster L."/>
            <person name="Cowan T.M."/>
            <person name="Smanski M.J."/>
            <person name="Chevrette M.G."/>
            <person name="De Carvalho L.P.S."/>
            <person name="Shen B."/>
        </authorList>
    </citation>
    <scope>NUCLEOTIDE SEQUENCE [LARGE SCALE GENOMIC DNA]</scope>
    <source>
        <strain evidence="2 3">NPDC002173</strain>
    </source>
</reference>
<proteinExistence type="predicted"/>
<evidence type="ECO:0000313" key="3">
    <source>
        <dbReference type="Proteomes" id="UP001602013"/>
    </source>
</evidence>
<sequence length="80" mass="8938">MLKRVTALLAGTLIAVTMASGPAQASEDLPSDGTWQWVGPYSAAWVCQAARSYDYNHITRSCFNLEAPWNGNQWYFLRLV</sequence>
<dbReference type="EMBL" id="JBIASD010000025">
    <property type="protein sequence ID" value="MFF3669935.1"/>
    <property type="molecule type" value="Genomic_DNA"/>
</dbReference>
<feature type="chain" id="PRO_5045812662" description="Secreted protein" evidence="1">
    <location>
        <begin position="26"/>
        <end position="80"/>
    </location>
</feature>
<dbReference type="RefSeq" id="WP_228647556.1">
    <property type="nucleotide sequence ID" value="NZ_JBIASD010000025.1"/>
</dbReference>
<protein>
    <recommendedName>
        <fullName evidence="4">Secreted protein</fullName>
    </recommendedName>
</protein>
<name>A0ABW6SY38_9ACTN</name>
<evidence type="ECO:0008006" key="4">
    <source>
        <dbReference type="Google" id="ProtNLM"/>
    </source>
</evidence>
<organism evidence="2 3">
    <name type="scientific">Microtetraspora malaysiensis</name>
    <dbReference type="NCBI Taxonomy" id="161358"/>
    <lineage>
        <taxon>Bacteria</taxon>
        <taxon>Bacillati</taxon>
        <taxon>Actinomycetota</taxon>
        <taxon>Actinomycetes</taxon>
        <taxon>Streptosporangiales</taxon>
        <taxon>Streptosporangiaceae</taxon>
        <taxon>Microtetraspora</taxon>
    </lineage>
</organism>
<accession>A0ABW6SY38</accession>
<evidence type="ECO:0000256" key="1">
    <source>
        <dbReference type="SAM" id="SignalP"/>
    </source>
</evidence>